<dbReference type="Gene3D" id="3.75.10.10">
    <property type="entry name" value="L-arginine/glycine Amidinotransferase, Chain A"/>
    <property type="match status" value="1"/>
</dbReference>
<protein>
    <recommendedName>
        <fullName evidence="4">Agmatine deiminase</fullName>
    </recommendedName>
</protein>
<dbReference type="EMBL" id="JMIX01000005">
    <property type="protein sequence ID" value="KEO96426.1"/>
    <property type="molecule type" value="Genomic_DNA"/>
</dbReference>
<organism evidence="2 3">
    <name type="scientific">Erythrobacter litoralis</name>
    <dbReference type="NCBI Taxonomy" id="39960"/>
    <lineage>
        <taxon>Bacteria</taxon>
        <taxon>Pseudomonadati</taxon>
        <taxon>Pseudomonadota</taxon>
        <taxon>Alphaproteobacteria</taxon>
        <taxon>Sphingomonadales</taxon>
        <taxon>Erythrobacteraceae</taxon>
        <taxon>Erythrobacter/Porphyrobacter group</taxon>
        <taxon>Erythrobacter</taxon>
    </lineage>
</organism>
<dbReference type="PANTHER" id="PTHR31377:SF0">
    <property type="entry name" value="AGMATINE DEIMINASE-RELATED"/>
    <property type="match status" value="1"/>
</dbReference>
<comment type="caution">
    <text evidence="2">The sequence shown here is derived from an EMBL/GenBank/DDBJ whole genome shotgun (WGS) entry which is preliminary data.</text>
</comment>
<reference evidence="2 3" key="1">
    <citation type="submission" date="2014-04" db="EMBL/GenBank/DDBJ databases">
        <title>A comprehensive comparison of genomes of Erythrobacter spp. Strains.</title>
        <authorList>
            <person name="Zheng Q."/>
        </authorList>
    </citation>
    <scope>NUCLEOTIDE SEQUENCE [LARGE SCALE GENOMIC DNA]</scope>
    <source>
        <strain evidence="2 3">DSM 8509</strain>
    </source>
</reference>
<dbReference type="RefSeq" id="WP_034902372.1">
    <property type="nucleotide sequence ID" value="NZ_CP017057.1"/>
</dbReference>
<sequence>MDRREFLASAAATSLATGTGLAGTGAAASGGESAAGFTFPPEWHAHEAVWIGWTKGLFDEPDHVRLRLDMLAALTPHVPVTINIEDEASAGQIRALMAERKILPDRIDFHIQDTVDLWVRDTGPLFVSNGQRLQIAGFTWGNYGFPWPWSSSGQLARGKAPRQIAERRGYRLVPSDVIAEGGGIDVNSRSLVAYRDATLHRNPGKPLEEIEREMMRLYGKDQVIWLDRAPITDRVFAGPKVGNFFGWGANGHVDEYVRFVSEDTILVAEVSERERDRDALMRLDHEILAENRRQLEQARDPDGRPFNVVTMPVPDVEPFLRRRTLTERDFTAAPRGFDARSVYRDFKVGDEVIDVPAVSYCNFLVTNGVVVGARYGGEGRPDHLAESDERSAEILKEHFPDREVVQIDPLAANWDGGGVHCLTQQQPAVPA</sequence>
<dbReference type="PANTHER" id="PTHR31377">
    <property type="entry name" value="AGMATINE DEIMINASE-RELATED"/>
    <property type="match status" value="1"/>
</dbReference>
<evidence type="ECO:0000313" key="3">
    <source>
        <dbReference type="Proteomes" id="UP000027866"/>
    </source>
</evidence>
<evidence type="ECO:0000256" key="1">
    <source>
        <dbReference type="ARBA" id="ARBA00022801"/>
    </source>
</evidence>
<keyword evidence="1" id="KW-0378">Hydrolase</keyword>
<dbReference type="PROSITE" id="PS51318">
    <property type="entry name" value="TAT"/>
    <property type="match status" value="1"/>
</dbReference>
<dbReference type="InterPro" id="IPR006311">
    <property type="entry name" value="TAT_signal"/>
</dbReference>
<dbReference type="PATRIC" id="fig|39960.10.peg.3024"/>
<dbReference type="KEGG" id="elq:Ga0102493_11772"/>
<evidence type="ECO:0000313" key="2">
    <source>
        <dbReference type="EMBL" id="KEO96426.1"/>
    </source>
</evidence>
<gene>
    <name evidence="2" type="ORF">EH32_09350</name>
</gene>
<evidence type="ECO:0008006" key="4">
    <source>
        <dbReference type="Google" id="ProtNLM"/>
    </source>
</evidence>
<accession>A0A074MN60</accession>
<dbReference type="Pfam" id="PF04371">
    <property type="entry name" value="PAD_porph"/>
    <property type="match status" value="1"/>
</dbReference>
<dbReference type="GO" id="GO:0009446">
    <property type="term" value="P:putrescine biosynthetic process"/>
    <property type="evidence" value="ECO:0007669"/>
    <property type="project" value="InterPro"/>
</dbReference>
<dbReference type="AlphaFoldDB" id="A0A074MN60"/>
<dbReference type="SUPFAM" id="SSF55909">
    <property type="entry name" value="Pentein"/>
    <property type="match status" value="1"/>
</dbReference>
<dbReference type="GO" id="GO:0004668">
    <property type="term" value="F:protein-arginine deiminase activity"/>
    <property type="evidence" value="ECO:0007669"/>
    <property type="project" value="InterPro"/>
</dbReference>
<dbReference type="OrthoDB" id="9808013at2"/>
<keyword evidence="3" id="KW-1185">Reference proteome</keyword>
<name>A0A074MN60_9SPHN</name>
<dbReference type="InterPro" id="IPR007466">
    <property type="entry name" value="Peptidyl-Arg-deiminase_porph"/>
</dbReference>
<dbReference type="Proteomes" id="UP000027866">
    <property type="component" value="Unassembled WGS sequence"/>
</dbReference>
<dbReference type="GO" id="GO:0047632">
    <property type="term" value="F:agmatine deiminase activity"/>
    <property type="evidence" value="ECO:0007669"/>
    <property type="project" value="TreeGrafter"/>
</dbReference>
<proteinExistence type="predicted"/>